<dbReference type="STRING" id="10195.A0A3M7PSE0"/>
<dbReference type="Gene3D" id="3.40.50.410">
    <property type="entry name" value="von Willebrand factor, type A domain"/>
    <property type="match status" value="1"/>
</dbReference>
<dbReference type="OrthoDB" id="10064214at2759"/>
<reference evidence="1 2" key="1">
    <citation type="journal article" date="2018" name="Sci. Rep.">
        <title>Genomic signatures of local adaptation to the degree of environmental predictability in rotifers.</title>
        <authorList>
            <person name="Franch-Gras L."/>
            <person name="Hahn C."/>
            <person name="Garcia-Roger E.M."/>
            <person name="Carmona M.J."/>
            <person name="Serra M."/>
            <person name="Gomez A."/>
        </authorList>
    </citation>
    <scope>NUCLEOTIDE SEQUENCE [LARGE SCALE GENOMIC DNA]</scope>
    <source>
        <strain evidence="1">HYR1</strain>
    </source>
</reference>
<keyword evidence="2" id="KW-1185">Reference proteome</keyword>
<sequence length="277" mass="30912">MNFASEYVLSKQKHTKSEKDEHFFQPDTNVISATFDHLVDTQNTHAGEALYCSKCTAVLSKHSKISDIENDVKKLWTCEFCNFGNVIFVESDEIPNQEEVTYLIESDHKASTTNTNSESNYIVYCIDVSGSMSVTTPVQANFSLPTDQRREESFRMFAGNDFSSQSRSRAVQVAIDDNLDKLEKTSPEKKIGLVTFNHMVSVIGDGKINQINMENEHLESKNEIKCAVDQTPDLDSLANCKSLLRQKLLDLEEGGATALGPALYYSILLASRKSGSQ</sequence>
<dbReference type="SUPFAM" id="SSF82919">
    <property type="entry name" value="Zn-finger domain of Sec23/24"/>
    <property type="match status" value="1"/>
</dbReference>
<dbReference type="InterPro" id="IPR036465">
    <property type="entry name" value="vWFA_dom_sf"/>
</dbReference>
<gene>
    <name evidence="1" type="ORF">BpHYR1_019147</name>
</gene>
<evidence type="ECO:0000313" key="2">
    <source>
        <dbReference type="Proteomes" id="UP000276133"/>
    </source>
</evidence>
<dbReference type="Proteomes" id="UP000276133">
    <property type="component" value="Unassembled WGS sequence"/>
</dbReference>
<dbReference type="InterPro" id="IPR036174">
    <property type="entry name" value="Znf_Sec23_Sec24_sf"/>
</dbReference>
<dbReference type="GO" id="GO:0008270">
    <property type="term" value="F:zinc ion binding"/>
    <property type="evidence" value="ECO:0007669"/>
    <property type="project" value="InterPro"/>
</dbReference>
<dbReference type="GO" id="GO:0006888">
    <property type="term" value="P:endoplasmic reticulum to Golgi vesicle-mediated transport"/>
    <property type="evidence" value="ECO:0007669"/>
    <property type="project" value="InterPro"/>
</dbReference>
<dbReference type="Gene3D" id="2.30.30.380">
    <property type="entry name" value="Zn-finger domain of Sec23/24"/>
    <property type="match status" value="1"/>
</dbReference>
<proteinExistence type="predicted"/>
<dbReference type="GO" id="GO:0006886">
    <property type="term" value="P:intracellular protein transport"/>
    <property type="evidence" value="ECO:0007669"/>
    <property type="project" value="InterPro"/>
</dbReference>
<dbReference type="AlphaFoldDB" id="A0A3M7PSE0"/>
<feature type="non-terminal residue" evidence="1">
    <location>
        <position position="277"/>
    </location>
</feature>
<dbReference type="EMBL" id="REGN01009072">
    <property type="protein sequence ID" value="RNA02036.1"/>
    <property type="molecule type" value="Genomic_DNA"/>
</dbReference>
<evidence type="ECO:0000313" key="1">
    <source>
        <dbReference type="EMBL" id="RNA02036.1"/>
    </source>
</evidence>
<protein>
    <submittedName>
        <fullName evidence="1">Circularly permutated Ras 1-like</fullName>
    </submittedName>
</protein>
<dbReference type="GO" id="GO:0030127">
    <property type="term" value="C:COPII vesicle coat"/>
    <property type="evidence" value="ECO:0007669"/>
    <property type="project" value="InterPro"/>
</dbReference>
<organism evidence="1 2">
    <name type="scientific">Brachionus plicatilis</name>
    <name type="common">Marine rotifer</name>
    <name type="synonym">Brachionus muelleri</name>
    <dbReference type="NCBI Taxonomy" id="10195"/>
    <lineage>
        <taxon>Eukaryota</taxon>
        <taxon>Metazoa</taxon>
        <taxon>Spiralia</taxon>
        <taxon>Gnathifera</taxon>
        <taxon>Rotifera</taxon>
        <taxon>Eurotatoria</taxon>
        <taxon>Monogononta</taxon>
        <taxon>Pseudotrocha</taxon>
        <taxon>Ploima</taxon>
        <taxon>Brachionidae</taxon>
        <taxon>Brachionus</taxon>
    </lineage>
</organism>
<dbReference type="SUPFAM" id="SSF53300">
    <property type="entry name" value="vWA-like"/>
    <property type="match status" value="1"/>
</dbReference>
<name>A0A3M7PSE0_BRAPC</name>
<comment type="caution">
    <text evidence="1">The sequence shown here is derived from an EMBL/GenBank/DDBJ whole genome shotgun (WGS) entry which is preliminary data.</text>
</comment>
<accession>A0A3M7PSE0</accession>